<keyword evidence="5" id="KW-0812">Transmembrane</keyword>
<dbReference type="PANTHER" id="PTHR43065">
    <property type="entry name" value="SENSOR HISTIDINE KINASE"/>
    <property type="match status" value="1"/>
</dbReference>
<comment type="caution">
    <text evidence="8">The sequence shown here is derived from an EMBL/GenBank/DDBJ whole genome shotgun (WGS) entry which is preliminary data.</text>
</comment>
<dbReference type="Gene3D" id="1.10.287.130">
    <property type="match status" value="1"/>
</dbReference>
<dbReference type="InterPro" id="IPR036890">
    <property type="entry name" value="HATPase_C_sf"/>
</dbReference>
<dbReference type="CDD" id="cd00082">
    <property type="entry name" value="HisKA"/>
    <property type="match status" value="1"/>
</dbReference>
<dbReference type="SUPFAM" id="SSF47384">
    <property type="entry name" value="Homodimeric domain of signal transducing histidine kinase"/>
    <property type="match status" value="1"/>
</dbReference>
<sequence>MLTRILLLLIFFGLMLSGAHAEQAPGRDLRVIVVGGNSNYPPYQFLDKNGQPAGYIVDLTRAIARVMGLQVEIRLDDFGKILKGLDSGDIDILEGLSYSEARAKEYDFSTPHSIIVQAIFARKGTPAVKSLEELKGKKVLVHRGGGMQSYLQERHYDLNLVLTDSPRDTLQHLAAGQCDYAVVALLPAMHIIREDKLTNLVPVATNVAPQRYYCYAVKKGNAELVAQMNEGLSILKKTGEFNQIYDKWIGVLEPQRTSWVTVAKYAALVVIPLFLILAATVLWSYSLRRQVAQRTESLSNALAELQRNQQQLVQADKMAALGILVSGVAHEINNPTGIILMNMPTLKKIFRDAERILDRYQEEEGDFALGGIRYQRVRQEVPLILDEIQDGAQRIKKTVDDLKNFARKDDEARKELLDFNHVVQTAVRLVDVATRKLTNNFSASYGERLPKVFGNEQRLEQVVVNLVMNAGQALPDPTRGISLRTSHDAGSGRVMLTVHDEGTGISPEHLKHLTDPFFTTKRENGGTGLGLSISANIIKDHGGEISFDSSPGKGTTVTLALPAAVAGSEHGQ</sequence>
<feature type="chain" id="PRO_5045559882" description="histidine kinase" evidence="6">
    <location>
        <begin position="22"/>
        <end position="572"/>
    </location>
</feature>
<evidence type="ECO:0000256" key="1">
    <source>
        <dbReference type="ARBA" id="ARBA00000085"/>
    </source>
</evidence>
<evidence type="ECO:0000256" key="2">
    <source>
        <dbReference type="ARBA" id="ARBA00012438"/>
    </source>
</evidence>
<evidence type="ECO:0000259" key="7">
    <source>
        <dbReference type="PROSITE" id="PS50109"/>
    </source>
</evidence>
<evidence type="ECO:0000256" key="5">
    <source>
        <dbReference type="SAM" id="Phobius"/>
    </source>
</evidence>
<dbReference type="EMBL" id="JAEMHK010000001">
    <property type="protein sequence ID" value="MBJ6798736.1"/>
    <property type="molecule type" value="Genomic_DNA"/>
</dbReference>
<evidence type="ECO:0000256" key="4">
    <source>
        <dbReference type="SAM" id="Coils"/>
    </source>
</evidence>
<dbReference type="InterPro" id="IPR005467">
    <property type="entry name" value="His_kinase_dom"/>
</dbReference>
<dbReference type="InterPro" id="IPR036097">
    <property type="entry name" value="HisK_dim/P_sf"/>
</dbReference>
<dbReference type="InterPro" id="IPR001638">
    <property type="entry name" value="Solute-binding_3/MltF_N"/>
</dbReference>
<dbReference type="InterPro" id="IPR003661">
    <property type="entry name" value="HisK_dim/P_dom"/>
</dbReference>
<feature type="signal peptide" evidence="6">
    <location>
        <begin position="1"/>
        <end position="21"/>
    </location>
</feature>
<feature type="domain" description="Histidine kinase" evidence="7">
    <location>
        <begin position="327"/>
        <end position="565"/>
    </location>
</feature>
<evidence type="ECO:0000256" key="3">
    <source>
        <dbReference type="ARBA" id="ARBA00022553"/>
    </source>
</evidence>
<dbReference type="PANTHER" id="PTHR43065:SF42">
    <property type="entry name" value="TWO-COMPONENT SENSOR PPRA"/>
    <property type="match status" value="1"/>
</dbReference>
<keyword evidence="3" id="KW-0597">Phosphoprotein</keyword>
<keyword evidence="5" id="KW-1133">Transmembrane helix</keyword>
<keyword evidence="4" id="KW-0175">Coiled coil</keyword>
<accession>A0ABS0YL79</accession>
<gene>
    <name evidence="8" type="ORF">JFN90_01155</name>
</gene>
<protein>
    <recommendedName>
        <fullName evidence="2">histidine kinase</fullName>
        <ecNumber evidence="2">2.7.13.3</ecNumber>
    </recommendedName>
</protein>
<evidence type="ECO:0000313" key="8">
    <source>
        <dbReference type="EMBL" id="MBJ6798736.1"/>
    </source>
</evidence>
<organism evidence="8 9">
    <name type="scientific">Geomonas propionica</name>
    <dbReference type="NCBI Taxonomy" id="2798582"/>
    <lineage>
        <taxon>Bacteria</taxon>
        <taxon>Pseudomonadati</taxon>
        <taxon>Thermodesulfobacteriota</taxon>
        <taxon>Desulfuromonadia</taxon>
        <taxon>Geobacterales</taxon>
        <taxon>Geobacteraceae</taxon>
        <taxon>Geomonas</taxon>
    </lineage>
</organism>
<dbReference type="PRINTS" id="PR00344">
    <property type="entry name" value="BCTRLSENSOR"/>
</dbReference>
<feature type="coiled-coil region" evidence="4">
    <location>
        <begin position="288"/>
        <end position="318"/>
    </location>
</feature>
<dbReference type="Gene3D" id="3.40.190.10">
    <property type="entry name" value="Periplasmic binding protein-like II"/>
    <property type="match status" value="2"/>
</dbReference>
<dbReference type="CDD" id="cd13704">
    <property type="entry name" value="PBP2_HisK"/>
    <property type="match status" value="1"/>
</dbReference>
<dbReference type="Gene3D" id="3.30.565.10">
    <property type="entry name" value="Histidine kinase-like ATPase, C-terminal domain"/>
    <property type="match status" value="1"/>
</dbReference>
<dbReference type="Proteomes" id="UP000641025">
    <property type="component" value="Unassembled WGS sequence"/>
</dbReference>
<dbReference type="EC" id="2.7.13.3" evidence="2"/>
<evidence type="ECO:0000313" key="9">
    <source>
        <dbReference type="Proteomes" id="UP000641025"/>
    </source>
</evidence>
<dbReference type="SMART" id="SM00062">
    <property type="entry name" value="PBPb"/>
    <property type="match status" value="1"/>
</dbReference>
<dbReference type="Pfam" id="PF00497">
    <property type="entry name" value="SBP_bac_3"/>
    <property type="match status" value="1"/>
</dbReference>
<reference evidence="8 9" key="1">
    <citation type="submission" date="2020-12" db="EMBL/GenBank/DDBJ databases">
        <title>Geomonas sp. Red259, isolated from paddy soil.</title>
        <authorList>
            <person name="Xu Z."/>
            <person name="Zhang Z."/>
            <person name="Masuda Y."/>
            <person name="Itoh H."/>
            <person name="Senoo K."/>
        </authorList>
    </citation>
    <scope>NUCLEOTIDE SEQUENCE [LARGE SCALE GENOMIC DNA]</scope>
    <source>
        <strain evidence="8 9">Red259</strain>
    </source>
</reference>
<dbReference type="PROSITE" id="PS50109">
    <property type="entry name" value="HIS_KIN"/>
    <property type="match status" value="1"/>
</dbReference>
<dbReference type="InterPro" id="IPR003594">
    <property type="entry name" value="HATPase_dom"/>
</dbReference>
<keyword evidence="5" id="KW-0472">Membrane</keyword>
<keyword evidence="9" id="KW-1185">Reference proteome</keyword>
<name>A0ABS0YL79_9BACT</name>
<evidence type="ECO:0000256" key="6">
    <source>
        <dbReference type="SAM" id="SignalP"/>
    </source>
</evidence>
<feature type="transmembrane region" description="Helical" evidence="5">
    <location>
        <begin position="265"/>
        <end position="285"/>
    </location>
</feature>
<proteinExistence type="predicted"/>
<dbReference type="SUPFAM" id="SSF53850">
    <property type="entry name" value="Periplasmic binding protein-like II"/>
    <property type="match status" value="1"/>
</dbReference>
<dbReference type="RefSeq" id="WP_199393268.1">
    <property type="nucleotide sequence ID" value="NZ_JAEMHK010000001.1"/>
</dbReference>
<dbReference type="SUPFAM" id="SSF55874">
    <property type="entry name" value="ATPase domain of HSP90 chaperone/DNA topoisomerase II/histidine kinase"/>
    <property type="match status" value="1"/>
</dbReference>
<dbReference type="Pfam" id="PF02518">
    <property type="entry name" value="HATPase_c"/>
    <property type="match status" value="1"/>
</dbReference>
<keyword evidence="6" id="KW-0732">Signal</keyword>
<dbReference type="InterPro" id="IPR004358">
    <property type="entry name" value="Sig_transdc_His_kin-like_C"/>
</dbReference>
<dbReference type="SMART" id="SM00387">
    <property type="entry name" value="HATPase_c"/>
    <property type="match status" value="1"/>
</dbReference>
<comment type="catalytic activity">
    <reaction evidence="1">
        <text>ATP + protein L-histidine = ADP + protein N-phospho-L-histidine.</text>
        <dbReference type="EC" id="2.7.13.3"/>
    </reaction>
</comment>